<name>A0A6H9Z7Q6_9ACTN</name>
<comment type="caution">
    <text evidence="2">The sequence shown here is derived from an EMBL/GenBank/DDBJ whole genome shotgun (WGS) entry which is preliminary data.</text>
</comment>
<evidence type="ECO:0000256" key="1">
    <source>
        <dbReference type="SAM" id="SignalP"/>
    </source>
</evidence>
<dbReference type="Proteomes" id="UP000468735">
    <property type="component" value="Unassembled WGS sequence"/>
</dbReference>
<proteinExistence type="predicted"/>
<dbReference type="AlphaFoldDB" id="A0A6H9Z7Q6"/>
<dbReference type="RefSeq" id="WP_151557146.1">
    <property type="nucleotide sequence ID" value="NZ_WBMT01000001.1"/>
</dbReference>
<evidence type="ECO:0000313" key="2">
    <source>
        <dbReference type="EMBL" id="KAB2352386.1"/>
    </source>
</evidence>
<keyword evidence="3" id="KW-1185">Reference proteome</keyword>
<evidence type="ECO:0008006" key="4">
    <source>
        <dbReference type="Google" id="ProtNLM"/>
    </source>
</evidence>
<dbReference type="OrthoDB" id="9869248at2"/>
<feature type="signal peptide" evidence="1">
    <location>
        <begin position="1"/>
        <end position="35"/>
    </location>
</feature>
<feature type="chain" id="PRO_5039137264" description="Secreted protein" evidence="1">
    <location>
        <begin position="36"/>
        <end position="129"/>
    </location>
</feature>
<accession>A0A6H9Z7Q6</accession>
<evidence type="ECO:0000313" key="3">
    <source>
        <dbReference type="Proteomes" id="UP000468735"/>
    </source>
</evidence>
<protein>
    <recommendedName>
        <fullName evidence="4">Secreted protein</fullName>
    </recommendedName>
</protein>
<sequence>MSTIRFTRVSTARALAGAGITAALLTLATVPPAHAGVQAAETRACIFTSSIGHHAGKIVGTRNVICNPPGVEGPAPVTVQRSTDGTTNWVTVAHDDGNEGVATYVCAGTGMRYYRLKEATHKKIRTACS</sequence>
<gene>
    <name evidence="2" type="ORF">F8566_01470</name>
</gene>
<organism evidence="2 3">
    <name type="scientific">Actinomadura rudentiformis</name>
    <dbReference type="NCBI Taxonomy" id="359158"/>
    <lineage>
        <taxon>Bacteria</taxon>
        <taxon>Bacillati</taxon>
        <taxon>Actinomycetota</taxon>
        <taxon>Actinomycetes</taxon>
        <taxon>Streptosporangiales</taxon>
        <taxon>Thermomonosporaceae</taxon>
        <taxon>Actinomadura</taxon>
    </lineage>
</organism>
<keyword evidence="1" id="KW-0732">Signal</keyword>
<reference evidence="2 3" key="1">
    <citation type="submission" date="2019-09" db="EMBL/GenBank/DDBJ databases">
        <title>Actinomadura physcomitrii sp. nov., a novel actinomycete isolated from moss [Physcomitrium sphaericum (Ludw) Fuernr].</title>
        <authorList>
            <person name="Zhuang X."/>
            <person name="Liu C."/>
        </authorList>
    </citation>
    <scope>NUCLEOTIDE SEQUENCE [LARGE SCALE GENOMIC DNA]</scope>
    <source>
        <strain evidence="2 3">HMC1</strain>
    </source>
</reference>
<dbReference type="EMBL" id="WBMT01000001">
    <property type="protein sequence ID" value="KAB2352386.1"/>
    <property type="molecule type" value="Genomic_DNA"/>
</dbReference>